<evidence type="ECO:0000256" key="2">
    <source>
        <dbReference type="SAM" id="MobiDB-lite"/>
    </source>
</evidence>
<evidence type="ECO:0000259" key="4">
    <source>
        <dbReference type="SMART" id="SM00939"/>
    </source>
</evidence>
<dbReference type="InterPro" id="IPR000383">
    <property type="entry name" value="Xaa-Pro-like_dom"/>
</dbReference>
<keyword evidence="1 5" id="KW-0378">Hydrolase</keyword>
<organism evidence="5 6">
    <name type="scientific">Phenylobacterium montanum</name>
    <dbReference type="NCBI Taxonomy" id="2823693"/>
    <lineage>
        <taxon>Bacteria</taxon>
        <taxon>Pseudomonadati</taxon>
        <taxon>Pseudomonadota</taxon>
        <taxon>Alphaproteobacteria</taxon>
        <taxon>Caulobacterales</taxon>
        <taxon>Caulobacteraceae</taxon>
        <taxon>Phenylobacterium</taxon>
    </lineage>
</organism>
<accession>A0A975G3N3</accession>
<dbReference type="Gene3D" id="2.60.120.260">
    <property type="entry name" value="Galactose-binding domain-like"/>
    <property type="match status" value="1"/>
</dbReference>
<dbReference type="InterPro" id="IPR008979">
    <property type="entry name" value="Galactose-bd-like_sf"/>
</dbReference>
<dbReference type="Gene3D" id="3.40.50.1820">
    <property type="entry name" value="alpha/beta hydrolase"/>
    <property type="match status" value="2"/>
</dbReference>
<dbReference type="AlphaFoldDB" id="A0A975G3N3"/>
<dbReference type="InterPro" id="IPR005674">
    <property type="entry name" value="CocE/Ser_esterase"/>
</dbReference>
<evidence type="ECO:0000256" key="1">
    <source>
        <dbReference type="ARBA" id="ARBA00022801"/>
    </source>
</evidence>
<dbReference type="PANTHER" id="PTHR43056:SF10">
    <property type="entry name" value="COCE_NOND FAMILY, PUTATIVE (AFU_ORTHOLOGUE AFUA_7G00600)-RELATED"/>
    <property type="match status" value="1"/>
</dbReference>
<evidence type="ECO:0000313" key="5">
    <source>
        <dbReference type="EMBL" id="QUD90545.1"/>
    </source>
</evidence>
<dbReference type="InterPro" id="IPR013736">
    <property type="entry name" value="Xaa-Pro_dipept_C"/>
</dbReference>
<dbReference type="InterPro" id="IPR029058">
    <property type="entry name" value="AB_hydrolase_fold"/>
</dbReference>
<dbReference type="SUPFAM" id="SSF49785">
    <property type="entry name" value="Galactose-binding domain-like"/>
    <property type="match status" value="1"/>
</dbReference>
<evidence type="ECO:0000256" key="3">
    <source>
        <dbReference type="SAM" id="SignalP"/>
    </source>
</evidence>
<dbReference type="RefSeq" id="WP_211940595.1">
    <property type="nucleotide sequence ID" value="NZ_CP073078.1"/>
</dbReference>
<dbReference type="GO" id="GO:0008239">
    <property type="term" value="F:dipeptidyl-peptidase activity"/>
    <property type="evidence" value="ECO:0007669"/>
    <property type="project" value="InterPro"/>
</dbReference>
<dbReference type="Proteomes" id="UP000676409">
    <property type="component" value="Chromosome"/>
</dbReference>
<feature type="domain" description="Xaa-Pro dipeptidyl-peptidase C-terminal" evidence="4">
    <location>
        <begin position="334"/>
        <end position="589"/>
    </location>
</feature>
<feature type="chain" id="PRO_5036964530" evidence="3">
    <location>
        <begin position="32"/>
        <end position="635"/>
    </location>
</feature>
<dbReference type="PANTHER" id="PTHR43056">
    <property type="entry name" value="PEPTIDASE S9 PROLYL OLIGOPEPTIDASE"/>
    <property type="match status" value="1"/>
</dbReference>
<dbReference type="SUPFAM" id="SSF53474">
    <property type="entry name" value="alpha/beta-Hydrolases"/>
    <property type="match status" value="1"/>
</dbReference>
<gene>
    <name evidence="5" type="ORF">KCG34_12085</name>
</gene>
<feature type="region of interest" description="Disordered" evidence="2">
    <location>
        <begin position="598"/>
        <end position="635"/>
    </location>
</feature>
<evidence type="ECO:0000313" key="6">
    <source>
        <dbReference type="Proteomes" id="UP000676409"/>
    </source>
</evidence>
<keyword evidence="3" id="KW-0732">Signal</keyword>
<feature type="signal peptide" evidence="3">
    <location>
        <begin position="1"/>
        <end position="31"/>
    </location>
</feature>
<name>A0A975G3N3_9CAUL</name>
<reference evidence="5" key="1">
    <citation type="submission" date="2021-04" db="EMBL/GenBank/DDBJ databases">
        <title>The complete genome sequence of Caulobacter sp. S6.</title>
        <authorList>
            <person name="Tang Y."/>
            <person name="Ouyang W."/>
            <person name="Liu Q."/>
            <person name="Huang B."/>
            <person name="Guo Z."/>
            <person name="Lei P."/>
        </authorList>
    </citation>
    <scope>NUCLEOTIDE SEQUENCE</scope>
    <source>
        <strain evidence="5">S6</strain>
    </source>
</reference>
<dbReference type="EMBL" id="CP073078">
    <property type="protein sequence ID" value="QUD90545.1"/>
    <property type="molecule type" value="Genomic_DNA"/>
</dbReference>
<keyword evidence="6" id="KW-1185">Reference proteome</keyword>
<sequence length="635" mass="68801">MASSVRMAFVRRLAFASVAVLAGMAFGGAPAAAQQRSSQLAGQHAAAFFAHRVTGYLTTRDGVQLRYSVLLPKAKGRFPVIINYSGYDPGAIGGAAYLDGDTAMSAGLDRDLVQHGYAVMGVNARGTACSEGVFDFLGASYGQDGADIVEFAAGQDWSNGAVGMANWSWAGMSQIATASERPPHLKAIAPGMVLGDARLDSWAPGGVEAPGFVADWWDFLHSRWESARKSAEAEGDTRCLAQIKQNLVTSEPHSPSAIILQHPLRDAFIEQRHLAARTSRIQVPVLSMEAFQDEAVTSREGYYQETLPPSQVWMIQSNGPHDLYESLAFRPTLIAFFDRFVKGEPNGFDTRPHLQVWMETASAGTGEHGYFEQAKPRYVLSWPALPAPVTPTVFNLAASGRLERTAPATEAKSDYRYPVPAPSVDADFSKDQWGTISPDYRQGSLAFTSQPLTADLTAYGSASTDLWLVSQRTDTDVQVTLTELRPDGQEEFVQRSWLRASDRAVDQARATPVRAPLIDTPEALAPLTPGEPVLLRVELNKFAHVFRAGSRIRLWIDAPSDWGGYSFNAISMAGANTILTGPEHPSRLVLGRFSSAPHPGERPACGTVMKQPCRPDPLEATSERPERKTGGANIP</sequence>
<dbReference type="SMART" id="SM00939">
    <property type="entry name" value="PepX_C"/>
    <property type="match status" value="1"/>
</dbReference>
<protein>
    <submittedName>
        <fullName evidence="5">CocE/NonD family hydrolase</fullName>
    </submittedName>
</protein>
<proteinExistence type="predicted"/>
<dbReference type="Pfam" id="PF02129">
    <property type="entry name" value="Peptidase_S15"/>
    <property type="match status" value="1"/>
</dbReference>
<dbReference type="Pfam" id="PF08530">
    <property type="entry name" value="PepX_C"/>
    <property type="match status" value="1"/>
</dbReference>
<dbReference type="NCBIfam" id="TIGR00976">
    <property type="entry name" value="CocE_NonD"/>
    <property type="match status" value="1"/>
</dbReference>
<dbReference type="KEGG" id="caul:KCG34_12085"/>
<dbReference type="InterPro" id="IPR050585">
    <property type="entry name" value="Xaa-Pro_dipeptidyl-ppase/CocE"/>
</dbReference>